<keyword evidence="12" id="KW-0046">Antibiotic resistance</keyword>
<evidence type="ECO:0000256" key="4">
    <source>
        <dbReference type="ARBA" id="ARBA00005250"/>
    </source>
</evidence>
<dbReference type="SUPFAM" id="SSF56281">
    <property type="entry name" value="Metallo-hydrolase/oxidoreductase"/>
    <property type="match status" value="1"/>
</dbReference>
<evidence type="ECO:0000256" key="12">
    <source>
        <dbReference type="ARBA" id="ARBA00023251"/>
    </source>
</evidence>
<name>A0ABY4D4P6_9BACT</name>
<dbReference type="InterPro" id="IPR001279">
    <property type="entry name" value="Metallo-B-lactamas"/>
</dbReference>
<protein>
    <recommendedName>
        <fullName evidence="6">beta-lactamase</fullName>
        <ecNumber evidence="6">3.5.2.6</ecNumber>
    </recommendedName>
</protein>
<dbReference type="InterPro" id="IPR058199">
    <property type="entry name" value="BlaB//VIM/IMP-1"/>
</dbReference>
<dbReference type="EMBL" id="CP094672">
    <property type="protein sequence ID" value="UOG77496.1"/>
    <property type="molecule type" value="Genomic_DNA"/>
</dbReference>
<gene>
    <name evidence="14" type="primary">bla</name>
    <name evidence="14" type="ORF">MTX78_24430</name>
</gene>
<evidence type="ECO:0000313" key="15">
    <source>
        <dbReference type="Proteomes" id="UP000831113"/>
    </source>
</evidence>
<sequence>MFLVLGCRSAQLPKDITVYQSKVLTIKQVSPHVYQHVSLLQTNTFGRVECNGIVVVDEGEAIVFDTPANDSSSVELLAFTETQLKAKVKVVVPTHFHADCLGSLAVFHTKGIPSVAHNPTIQLAAANKVTLPQQGFTDRLELKVGRKKVVAHFLGEGHTKDNIVAYFPEEQVLFGGCLIKEMGASKGNLEDANVQAWPQTVTKLKQTYPKTKVLIPGHGQAGGMELSDYTIQLFK</sequence>
<dbReference type="PROSITE" id="PS00744">
    <property type="entry name" value="BETA_LACTAMASE_B_2"/>
    <property type="match status" value="1"/>
</dbReference>
<keyword evidence="9" id="KW-0574">Periplasm</keyword>
<dbReference type="GO" id="GO:0008800">
    <property type="term" value="F:beta-lactamase activity"/>
    <property type="evidence" value="ECO:0007669"/>
    <property type="project" value="UniProtKB-EC"/>
</dbReference>
<keyword evidence="8" id="KW-0732">Signal</keyword>
<dbReference type="InterPro" id="IPR001018">
    <property type="entry name" value="Beta-lactamase_class-B_CS"/>
</dbReference>
<evidence type="ECO:0000256" key="10">
    <source>
        <dbReference type="ARBA" id="ARBA00022801"/>
    </source>
</evidence>
<accession>A0ABY4D4P6</accession>
<evidence type="ECO:0000256" key="8">
    <source>
        <dbReference type="ARBA" id="ARBA00022729"/>
    </source>
</evidence>
<dbReference type="InterPro" id="IPR050855">
    <property type="entry name" value="NDM-1-like"/>
</dbReference>
<dbReference type="NCBIfam" id="NF033088">
    <property type="entry name" value="bla_subclass_B1"/>
    <property type="match status" value="1"/>
</dbReference>
<dbReference type="CDD" id="cd16302">
    <property type="entry name" value="CcrA-like_MBL-B1"/>
    <property type="match status" value="1"/>
</dbReference>
<evidence type="ECO:0000256" key="7">
    <source>
        <dbReference type="ARBA" id="ARBA00022723"/>
    </source>
</evidence>
<dbReference type="EC" id="3.5.2.6" evidence="6"/>
<comment type="catalytic activity">
    <reaction evidence="1">
        <text>a beta-lactam + H2O = a substituted beta-amino acid</text>
        <dbReference type="Rhea" id="RHEA:20401"/>
        <dbReference type="ChEBI" id="CHEBI:15377"/>
        <dbReference type="ChEBI" id="CHEBI:35627"/>
        <dbReference type="ChEBI" id="CHEBI:140347"/>
        <dbReference type="EC" id="3.5.2.6"/>
    </reaction>
</comment>
<evidence type="ECO:0000259" key="13">
    <source>
        <dbReference type="SMART" id="SM00849"/>
    </source>
</evidence>
<evidence type="ECO:0000256" key="9">
    <source>
        <dbReference type="ARBA" id="ARBA00022764"/>
    </source>
</evidence>
<keyword evidence="15" id="KW-1185">Reference proteome</keyword>
<comment type="subunit">
    <text evidence="5">Monomer.</text>
</comment>
<comment type="cofactor">
    <cofactor evidence="2">
        <name>Zn(2+)</name>
        <dbReference type="ChEBI" id="CHEBI:29105"/>
    </cofactor>
</comment>
<evidence type="ECO:0000313" key="14">
    <source>
        <dbReference type="EMBL" id="UOG77496.1"/>
    </source>
</evidence>
<evidence type="ECO:0000256" key="6">
    <source>
        <dbReference type="ARBA" id="ARBA00012865"/>
    </source>
</evidence>
<dbReference type="InterPro" id="IPR036866">
    <property type="entry name" value="RibonucZ/Hydroxyglut_hydro"/>
</dbReference>
<evidence type="ECO:0000256" key="11">
    <source>
        <dbReference type="ARBA" id="ARBA00022833"/>
    </source>
</evidence>
<dbReference type="Gene3D" id="3.60.15.10">
    <property type="entry name" value="Ribonuclease Z/Hydroxyacylglutathione hydrolase-like"/>
    <property type="match status" value="1"/>
</dbReference>
<evidence type="ECO:0000256" key="3">
    <source>
        <dbReference type="ARBA" id="ARBA00004418"/>
    </source>
</evidence>
<dbReference type="PANTHER" id="PTHR42951:SF4">
    <property type="entry name" value="ACYL-COENZYME A THIOESTERASE MBLAC2"/>
    <property type="match status" value="1"/>
</dbReference>
<keyword evidence="10 14" id="KW-0378">Hydrolase</keyword>
<dbReference type="SMART" id="SM00849">
    <property type="entry name" value="Lactamase_B"/>
    <property type="match status" value="1"/>
</dbReference>
<reference evidence="14 15" key="1">
    <citation type="submission" date="2022-03" db="EMBL/GenBank/DDBJ databases">
        <title>Hymenobactersp. isolated from the air.</title>
        <authorList>
            <person name="Won M."/>
            <person name="Kwon S.-W."/>
        </authorList>
    </citation>
    <scope>NUCLEOTIDE SEQUENCE [LARGE SCALE GENOMIC DNA]</scope>
    <source>
        <strain evidence="14 15">KACC 21982</strain>
        <plasmid evidence="14 15">unnamed3</plasmid>
    </source>
</reference>
<dbReference type="Proteomes" id="UP000831113">
    <property type="component" value="Plasmid unnamed3"/>
</dbReference>
<feature type="domain" description="Metallo-beta-lactamase" evidence="13">
    <location>
        <begin position="49"/>
        <end position="218"/>
    </location>
</feature>
<evidence type="ECO:0000256" key="5">
    <source>
        <dbReference type="ARBA" id="ARBA00011245"/>
    </source>
</evidence>
<comment type="subcellular location">
    <subcellularLocation>
        <location evidence="3">Periplasm</location>
    </subcellularLocation>
</comment>
<dbReference type="PANTHER" id="PTHR42951">
    <property type="entry name" value="METALLO-BETA-LACTAMASE DOMAIN-CONTAINING"/>
    <property type="match status" value="1"/>
</dbReference>
<geneLocation type="plasmid" evidence="14 15">
    <name>unnamed3</name>
</geneLocation>
<comment type="similarity">
    <text evidence="4">Belongs to the metallo-beta-lactamase superfamily. Class-B beta-lactamase family.</text>
</comment>
<evidence type="ECO:0000256" key="2">
    <source>
        <dbReference type="ARBA" id="ARBA00001947"/>
    </source>
</evidence>
<keyword evidence="14" id="KW-0614">Plasmid</keyword>
<proteinExistence type="inferred from homology"/>
<organism evidence="14 15">
    <name type="scientific">Hymenobacter tibetensis</name>
    <dbReference type="NCBI Taxonomy" id="497967"/>
    <lineage>
        <taxon>Bacteria</taxon>
        <taxon>Pseudomonadati</taxon>
        <taxon>Bacteroidota</taxon>
        <taxon>Cytophagia</taxon>
        <taxon>Cytophagales</taxon>
        <taxon>Hymenobacteraceae</taxon>
        <taxon>Hymenobacter</taxon>
    </lineage>
</organism>
<evidence type="ECO:0000256" key="1">
    <source>
        <dbReference type="ARBA" id="ARBA00001526"/>
    </source>
</evidence>
<keyword evidence="7" id="KW-0479">Metal-binding</keyword>
<dbReference type="Pfam" id="PF00753">
    <property type="entry name" value="Lactamase_B"/>
    <property type="match status" value="1"/>
</dbReference>
<keyword evidence="11" id="KW-0862">Zinc</keyword>